<feature type="compositionally biased region" description="Low complexity" evidence="1">
    <location>
        <begin position="100"/>
        <end position="113"/>
    </location>
</feature>
<feature type="compositionally biased region" description="Basic and acidic residues" evidence="1">
    <location>
        <begin position="255"/>
        <end position="273"/>
    </location>
</feature>
<feature type="region of interest" description="Disordered" evidence="1">
    <location>
        <begin position="42"/>
        <end position="114"/>
    </location>
</feature>
<organism evidence="2 3">
    <name type="scientific">Mycoplasmopsis citelli</name>
    <dbReference type="NCBI Taxonomy" id="171281"/>
    <lineage>
        <taxon>Bacteria</taxon>
        <taxon>Bacillati</taxon>
        <taxon>Mycoplasmatota</taxon>
        <taxon>Mycoplasmoidales</taxon>
        <taxon>Metamycoplasmataceae</taxon>
        <taxon>Mycoplasmopsis</taxon>
    </lineage>
</organism>
<keyword evidence="3" id="KW-1185">Reference proteome</keyword>
<proteinExistence type="predicted"/>
<dbReference type="EMBL" id="LR215036">
    <property type="protein sequence ID" value="VEU74185.1"/>
    <property type="molecule type" value="Genomic_DNA"/>
</dbReference>
<accession>A0A449B0W8</accession>
<feature type="compositionally biased region" description="Polar residues" evidence="1">
    <location>
        <begin position="239"/>
        <end position="254"/>
    </location>
</feature>
<protein>
    <submittedName>
        <fullName evidence="2">Uncharacterized protein</fullName>
    </submittedName>
</protein>
<dbReference type="KEGG" id="mcit:NCTC10181_00015"/>
<gene>
    <name evidence="2" type="ORF">NCTC10181_00015</name>
</gene>
<evidence type="ECO:0000313" key="3">
    <source>
        <dbReference type="Proteomes" id="UP000290985"/>
    </source>
</evidence>
<evidence type="ECO:0000313" key="2">
    <source>
        <dbReference type="EMBL" id="VEU74185.1"/>
    </source>
</evidence>
<feature type="region of interest" description="Disordered" evidence="1">
    <location>
        <begin position="226"/>
        <end position="273"/>
    </location>
</feature>
<feature type="compositionally biased region" description="Polar residues" evidence="1">
    <location>
        <begin position="55"/>
        <end position="64"/>
    </location>
</feature>
<reference evidence="2 3" key="1">
    <citation type="submission" date="2019-01" db="EMBL/GenBank/DDBJ databases">
        <authorList>
            <consortium name="Pathogen Informatics"/>
        </authorList>
    </citation>
    <scope>NUCLEOTIDE SEQUENCE [LARGE SCALE GENOMIC DNA]</scope>
    <source>
        <strain evidence="2 3">NCTC10181</strain>
    </source>
</reference>
<sequence length="406" mass="46292">MEKSGKNLTYIYNEFIMKRNRVLKHLFLLAIPSIISIASVSCSSPTTPPQKDGDSQGTPGSETTPPVNNGEEPQPQPEPEKPTKTNPNPNQVDKKDEGNPNPGTGSTPSLSSPFQQLKAEIQKLSLYKDNFTKEYYDQYFKNLKEQKDSFINSKYTADQFDKDVTRLEKYYSQAMELLEILKTKGDAEVQAYLDSLKSQGNSIFKVENGVTSINVLEINSLQSKLNSQNAKKVEEKQNTTEPETNPKAPSTSETVPKKDEGEQQPKVDSQKNLKDEYVKKLKGQLEELVFYQSGRTKEKYEEVINKYTEKEQKFVDAKNLYKKTKFKLDVWNLKYLYAQVAELEKQFEESVSYDTLLKYIQEEQQKANNIFIKASDENLPSIDYQKLNGVVFKLNAQAIVKNSSTT</sequence>
<evidence type="ECO:0000256" key="1">
    <source>
        <dbReference type="SAM" id="MobiDB-lite"/>
    </source>
</evidence>
<name>A0A449B0W8_9BACT</name>
<dbReference type="Proteomes" id="UP000290985">
    <property type="component" value="Chromosome"/>
</dbReference>
<dbReference type="AlphaFoldDB" id="A0A449B0W8"/>